<dbReference type="AlphaFoldDB" id="A0A6J7A6R5"/>
<reference evidence="1" key="1">
    <citation type="submission" date="2020-05" db="EMBL/GenBank/DDBJ databases">
        <authorList>
            <person name="Chiriac C."/>
            <person name="Salcher M."/>
            <person name="Ghai R."/>
            <person name="Kavagutti S V."/>
        </authorList>
    </citation>
    <scope>NUCLEOTIDE SEQUENCE</scope>
</reference>
<name>A0A6J7A6R5_9ZZZZ</name>
<accession>A0A6J7A6R5</accession>
<evidence type="ECO:0000313" key="1">
    <source>
        <dbReference type="EMBL" id="CAB4828567.1"/>
    </source>
</evidence>
<gene>
    <name evidence="1" type="ORF">UFOPK3128_01356</name>
</gene>
<organism evidence="1">
    <name type="scientific">freshwater metagenome</name>
    <dbReference type="NCBI Taxonomy" id="449393"/>
    <lineage>
        <taxon>unclassified sequences</taxon>
        <taxon>metagenomes</taxon>
        <taxon>ecological metagenomes</taxon>
    </lineage>
</organism>
<sequence length="367" mass="37273">MATNVDAATKFNNATVVRLGVNLNDAYGVTLGAGVLQATATGGAVVKWASAPTSVSTASDVFTSASYSTLYVSQGVTNANKPVNSTVTVSWNGATVASKTFTINGDAASIKVYNNVISNLGAANATATVGIAAANYKVYDSAGTWIDEPAPLSYDSSTTSAIVTSVAVERASQASASSWVGTSGRLTWACNATVGGSKDVTVYLYNTAGAKISTTLPAKCAGDTYTFKVSTDKASYAPGEIITVTLSTFDAAGNPANGRHNYSPKNVIASGAFASTVDDPSTADYAWDTGLDGKVSYRFIATQTEGTYAVSASMGVNLSGQGAVTASVAVKSTSTSVTNADVLKAIVSLIASINKQIAALQKALLKK</sequence>
<protein>
    <submittedName>
        <fullName evidence="1">Unannotated protein</fullName>
    </submittedName>
</protein>
<dbReference type="EMBL" id="CAFAAZ010000023">
    <property type="protein sequence ID" value="CAB4828567.1"/>
    <property type="molecule type" value="Genomic_DNA"/>
</dbReference>
<proteinExistence type="predicted"/>